<dbReference type="CDD" id="cd06261">
    <property type="entry name" value="TM_PBP2"/>
    <property type="match status" value="1"/>
</dbReference>
<protein>
    <submittedName>
        <fullName evidence="9">Carbohydrate ABC transporter permease</fullName>
    </submittedName>
</protein>
<dbReference type="InterPro" id="IPR000515">
    <property type="entry name" value="MetI-like"/>
</dbReference>
<feature type="transmembrane region" description="Helical" evidence="7">
    <location>
        <begin position="12"/>
        <end position="35"/>
    </location>
</feature>
<organism evidence="9 10">
    <name type="scientific">Fusobacterium mortiferum</name>
    <dbReference type="NCBI Taxonomy" id="850"/>
    <lineage>
        <taxon>Bacteria</taxon>
        <taxon>Fusobacteriati</taxon>
        <taxon>Fusobacteriota</taxon>
        <taxon>Fusobacteriia</taxon>
        <taxon>Fusobacteriales</taxon>
        <taxon>Fusobacteriaceae</taxon>
        <taxon>Fusobacterium</taxon>
    </lineage>
</organism>
<name>A0A414PZF6_FUSMR</name>
<evidence type="ECO:0000256" key="2">
    <source>
        <dbReference type="ARBA" id="ARBA00022448"/>
    </source>
</evidence>
<keyword evidence="5 7" id="KW-1133">Transmembrane helix</keyword>
<evidence type="ECO:0000313" key="10">
    <source>
        <dbReference type="Proteomes" id="UP000284676"/>
    </source>
</evidence>
<gene>
    <name evidence="9" type="ORF">DW663_03965</name>
</gene>
<evidence type="ECO:0000256" key="7">
    <source>
        <dbReference type="RuleBase" id="RU363032"/>
    </source>
</evidence>
<dbReference type="Gene3D" id="1.10.3720.10">
    <property type="entry name" value="MetI-like"/>
    <property type="match status" value="1"/>
</dbReference>
<feature type="transmembrane region" description="Helical" evidence="7">
    <location>
        <begin position="74"/>
        <end position="98"/>
    </location>
</feature>
<feature type="transmembrane region" description="Helical" evidence="7">
    <location>
        <begin position="141"/>
        <end position="162"/>
    </location>
</feature>
<evidence type="ECO:0000256" key="6">
    <source>
        <dbReference type="ARBA" id="ARBA00023136"/>
    </source>
</evidence>
<comment type="caution">
    <text evidence="9">The sequence shown here is derived from an EMBL/GenBank/DDBJ whole genome shotgun (WGS) entry which is preliminary data.</text>
</comment>
<evidence type="ECO:0000256" key="5">
    <source>
        <dbReference type="ARBA" id="ARBA00022989"/>
    </source>
</evidence>
<sequence>MKIKMGTDEKIFYTVNYILLTIFAIMFLYPIVYVFSAAVSNPYLVETGSVVLFPKGFNLNSFKSAMELTGMWRAYGNSIFITAVGTVVSMVFTISGAYVLSKPELKFRKFWTFMVIVTMWFDPGMIPKYLNFRDLGLIDSYTGVILGFAINTFNVIILKSFFEAVSKSLEEAARIDGASQFQIMTKIYLPLSVSALTTVSLFYAVSRWNGYFWTMVLLIDDKKAPLQVFLKKLIVEKNMAGEASQMITAQSLTSPQTIIYAVIALSLIPIFIVYPFIQKFFRKGVTLGAVKE</sequence>
<evidence type="ECO:0000256" key="3">
    <source>
        <dbReference type="ARBA" id="ARBA00022475"/>
    </source>
</evidence>
<dbReference type="Pfam" id="PF00528">
    <property type="entry name" value="BPD_transp_1"/>
    <property type="match status" value="1"/>
</dbReference>
<keyword evidence="4 7" id="KW-0812">Transmembrane</keyword>
<proteinExistence type="inferred from homology"/>
<dbReference type="PROSITE" id="PS50928">
    <property type="entry name" value="ABC_TM1"/>
    <property type="match status" value="1"/>
</dbReference>
<dbReference type="PANTHER" id="PTHR43744:SF9">
    <property type="entry name" value="POLYGALACTURONAN_RHAMNOGALACTURONAN TRANSPORT SYSTEM PERMEASE PROTEIN YTCP"/>
    <property type="match status" value="1"/>
</dbReference>
<accession>A0A414PZF6</accession>
<keyword evidence="6 7" id="KW-0472">Membrane</keyword>
<evidence type="ECO:0000313" key="9">
    <source>
        <dbReference type="EMBL" id="RHF73953.1"/>
    </source>
</evidence>
<evidence type="ECO:0000256" key="4">
    <source>
        <dbReference type="ARBA" id="ARBA00022692"/>
    </source>
</evidence>
<dbReference type="GO" id="GO:0005886">
    <property type="term" value="C:plasma membrane"/>
    <property type="evidence" value="ECO:0007669"/>
    <property type="project" value="UniProtKB-SubCell"/>
</dbReference>
<feature type="transmembrane region" description="Helical" evidence="7">
    <location>
        <begin position="183"/>
        <end position="205"/>
    </location>
</feature>
<feature type="transmembrane region" description="Helical" evidence="7">
    <location>
        <begin position="110"/>
        <end position="129"/>
    </location>
</feature>
<feature type="transmembrane region" description="Helical" evidence="7">
    <location>
        <begin position="258"/>
        <end position="277"/>
    </location>
</feature>
<dbReference type="Proteomes" id="UP000284676">
    <property type="component" value="Unassembled WGS sequence"/>
</dbReference>
<keyword evidence="2 7" id="KW-0813">Transport</keyword>
<evidence type="ECO:0000259" key="8">
    <source>
        <dbReference type="PROSITE" id="PS50928"/>
    </source>
</evidence>
<keyword evidence="3" id="KW-1003">Cell membrane</keyword>
<reference evidence="9 10" key="1">
    <citation type="submission" date="2018-08" db="EMBL/GenBank/DDBJ databases">
        <title>A genome reference for cultivated species of the human gut microbiota.</title>
        <authorList>
            <person name="Zou Y."/>
            <person name="Xue W."/>
            <person name="Luo G."/>
        </authorList>
    </citation>
    <scope>NUCLEOTIDE SEQUENCE [LARGE SCALE GENOMIC DNA]</scope>
    <source>
        <strain evidence="9 10">AM25-1</strain>
    </source>
</reference>
<evidence type="ECO:0000256" key="1">
    <source>
        <dbReference type="ARBA" id="ARBA00004651"/>
    </source>
</evidence>
<comment type="similarity">
    <text evidence="7">Belongs to the binding-protein-dependent transport system permease family.</text>
</comment>
<dbReference type="GO" id="GO:0055085">
    <property type="term" value="P:transmembrane transport"/>
    <property type="evidence" value="ECO:0007669"/>
    <property type="project" value="InterPro"/>
</dbReference>
<comment type="subcellular location">
    <subcellularLocation>
        <location evidence="1 7">Cell membrane</location>
        <topology evidence="1 7">Multi-pass membrane protein</topology>
    </subcellularLocation>
</comment>
<feature type="domain" description="ABC transmembrane type-1" evidence="8">
    <location>
        <begin position="75"/>
        <end position="271"/>
    </location>
</feature>
<dbReference type="RefSeq" id="WP_118234133.1">
    <property type="nucleotide sequence ID" value="NZ_QRHL01000003.1"/>
</dbReference>
<dbReference type="PANTHER" id="PTHR43744">
    <property type="entry name" value="ABC TRANSPORTER PERMEASE PROTEIN MG189-RELATED-RELATED"/>
    <property type="match status" value="1"/>
</dbReference>
<dbReference type="SUPFAM" id="SSF161098">
    <property type="entry name" value="MetI-like"/>
    <property type="match status" value="1"/>
</dbReference>
<dbReference type="AlphaFoldDB" id="A0A414PZF6"/>
<dbReference type="EMBL" id="QRHL01000003">
    <property type="protein sequence ID" value="RHF73953.1"/>
    <property type="molecule type" value="Genomic_DNA"/>
</dbReference>
<dbReference type="InterPro" id="IPR035906">
    <property type="entry name" value="MetI-like_sf"/>
</dbReference>